<name>A0AAE1C1U2_9PEZI</name>
<dbReference type="PANTHER" id="PTHR38887">
    <property type="entry name" value="CHROMOSOME 21, WHOLE GENOME SHOTGUN SEQUENCE"/>
    <property type="match status" value="1"/>
</dbReference>
<feature type="compositionally biased region" description="Polar residues" evidence="1">
    <location>
        <begin position="41"/>
        <end position="62"/>
    </location>
</feature>
<dbReference type="Proteomes" id="UP001274830">
    <property type="component" value="Unassembled WGS sequence"/>
</dbReference>
<comment type="caution">
    <text evidence="2">The sequence shown here is derived from an EMBL/GenBank/DDBJ whole genome shotgun (WGS) entry which is preliminary data.</text>
</comment>
<reference evidence="2" key="1">
    <citation type="submission" date="2023-07" db="EMBL/GenBank/DDBJ databases">
        <title>Black Yeasts Isolated from many extreme environments.</title>
        <authorList>
            <person name="Coleine C."/>
            <person name="Stajich J.E."/>
            <person name="Selbmann L."/>
        </authorList>
    </citation>
    <scope>NUCLEOTIDE SEQUENCE</scope>
    <source>
        <strain evidence="2">CCFEE 5485</strain>
    </source>
</reference>
<protein>
    <submittedName>
        <fullName evidence="2">Uncharacterized protein</fullName>
    </submittedName>
</protein>
<feature type="compositionally biased region" description="Low complexity" evidence="1">
    <location>
        <begin position="530"/>
        <end position="540"/>
    </location>
</feature>
<feature type="region of interest" description="Disordered" evidence="1">
    <location>
        <begin position="23"/>
        <end position="144"/>
    </location>
</feature>
<evidence type="ECO:0000313" key="2">
    <source>
        <dbReference type="EMBL" id="KAK3674910.1"/>
    </source>
</evidence>
<accession>A0AAE1C1U2</accession>
<dbReference type="EMBL" id="JAUTXT010000017">
    <property type="protein sequence ID" value="KAK3674910.1"/>
    <property type="molecule type" value="Genomic_DNA"/>
</dbReference>
<gene>
    <name evidence="2" type="ORF">LTR78_005254</name>
</gene>
<feature type="region of interest" description="Disordered" evidence="1">
    <location>
        <begin position="476"/>
        <end position="514"/>
    </location>
</feature>
<sequence length="628" mass="68738">MPDRRRGPAGMLVGLIGAGVGAATEYHEHRKEQKQQKLSRENSQQSENLGVGSSSAPQQSSRDLGPSSGAPPVYEDVPNNNRDRFLASGGPVADEKKQDLSQYDEDDDSDDSISTEEDEEDWELDEVGDRALGKDPAAPPSYVQSEADYRSTDELVQDVMLHSQSAARNQHIRPHEPLPLPVILPQRRPGTKARGFVRAYAPVLDNSGIDQDTFMSFLDNFDKSSQASPIFTVIQVSAAIAGFAPSVIAMAVTTAVQVAAKTGAEIQARQRTNHFLDQVNEDLFKPAGLYAFIMKYKPDSENNQSLAARFGFSSQVVDLSTSQTIAKYARTISGDSNASRTMGDRMKDLRLGSGTTHGSLRLPEAAPLIFPAIDAAILQDGAEETFKTKAKGAKLFLADYVDRRSQMKYAANDPDSALNVPQDQRALKSKLADPNHPMWQGGLINMATGGYLEGGKQQYRSSKRFDRDERRVLRYEQRMDQGRRLSRKKQNRLGYAERGNDSYGDAGYGRRRRRGRGGLIGGLIGAATAAASGSSSSSSRPVQNEYAQNEYGQRDARATGSEPLAPPAMYQRYSRHSQREGRGGGRGGAIGAVKRIMKEDVLYLMIVNMPSEAELAEARQELARIKSP</sequence>
<feature type="region of interest" description="Disordered" evidence="1">
    <location>
        <begin position="530"/>
        <end position="566"/>
    </location>
</feature>
<organism evidence="2 3">
    <name type="scientific">Recurvomyces mirabilis</name>
    <dbReference type="NCBI Taxonomy" id="574656"/>
    <lineage>
        <taxon>Eukaryota</taxon>
        <taxon>Fungi</taxon>
        <taxon>Dikarya</taxon>
        <taxon>Ascomycota</taxon>
        <taxon>Pezizomycotina</taxon>
        <taxon>Dothideomycetes</taxon>
        <taxon>Dothideomycetidae</taxon>
        <taxon>Mycosphaerellales</taxon>
        <taxon>Teratosphaeriaceae</taxon>
        <taxon>Recurvomyces</taxon>
    </lineage>
</organism>
<dbReference type="AlphaFoldDB" id="A0AAE1C1U2"/>
<feature type="compositionally biased region" description="Polar residues" evidence="1">
    <location>
        <begin position="541"/>
        <end position="551"/>
    </location>
</feature>
<dbReference type="PANTHER" id="PTHR38887:SF1">
    <property type="entry name" value="RAS MODIFICATION PROTEIN ERF4"/>
    <property type="match status" value="1"/>
</dbReference>
<proteinExistence type="predicted"/>
<feature type="compositionally biased region" description="Basic and acidic residues" evidence="1">
    <location>
        <begin position="25"/>
        <end position="40"/>
    </location>
</feature>
<feature type="compositionally biased region" description="Acidic residues" evidence="1">
    <location>
        <begin position="102"/>
        <end position="126"/>
    </location>
</feature>
<dbReference type="InterPro" id="IPR053221">
    <property type="entry name" value="Burnettramic_acid_biosynth"/>
</dbReference>
<evidence type="ECO:0000313" key="3">
    <source>
        <dbReference type="Proteomes" id="UP001274830"/>
    </source>
</evidence>
<keyword evidence="3" id="KW-1185">Reference proteome</keyword>
<evidence type="ECO:0000256" key="1">
    <source>
        <dbReference type="SAM" id="MobiDB-lite"/>
    </source>
</evidence>